<evidence type="ECO:0000313" key="2">
    <source>
        <dbReference type="EMBL" id="OQU92446.1"/>
    </source>
</evidence>
<name>A0A1Z5S9E7_SORBI</name>
<dbReference type="Pfam" id="PF04640">
    <property type="entry name" value="PLATZ"/>
    <property type="match status" value="1"/>
</dbReference>
<feature type="region of interest" description="Disordered" evidence="1">
    <location>
        <begin position="1"/>
        <end position="83"/>
    </location>
</feature>
<evidence type="ECO:0000313" key="3">
    <source>
        <dbReference type="Proteomes" id="UP000000768"/>
    </source>
</evidence>
<feature type="compositionally biased region" description="Low complexity" evidence="1">
    <location>
        <begin position="1"/>
        <end position="12"/>
    </location>
</feature>
<dbReference type="AlphaFoldDB" id="A0A1Z5S9E7"/>
<dbReference type="Gramene" id="OQU92446">
    <property type="protein sequence ID" value="OQU92446"/>
    <property type="gene ID" value="SORBI_3001G345700"/>
</dbReference>
<dbReference type="Proteomes" id="UP000000768">
    <property type="component" value="Chromosome 1"/>
</dbReference>
<dbReference type="OMA" id="HCTHDES"/>
<accession>A0A1Z5S9E7</accession>
<dbReference type="PANTHER" id="PTHR31065:SF1">
    <property type="entry name" value="OS09G0116050 PROTEIN"/>
    <property type="match status" value="1"/>
</dbReference>
<dbReference type="InParanoid" id="A0A1Z5S9E7"/>
<reference evidence="3" key="2">
    <citation type="journal article" date="2018" name="Plant J.">
        <title>The Sorghum bicolor reference genome: improved assembly, gene annotations, a transcriptome atlas, and signatures of genome organization.</title>
        <authorList>
            <person name="McCormick R.F."/>
            <person name="Truong S.K."/>
            <person name="Sreedasyam A."/>
            <person name="Jenkins J."/>
            <person name="Shu S."/>
            <person name="Sims D."/>
            <person name="Kennedy M."/>
            <person name="Amirebrahimi M."/>
            <person name="Weers B.D."/>
            <person name="McKinley B."/>
            <person name="Mattison A."/>
            <person name="Morishige D.T."/>
            <person name="Grimwood J."/>
            <person name="Schmutz J."/>
            <person name="Mullet J.E."/>
        </authorList>
    </citation>
    <scope>NUCLEOTIDE SEQUENCE [LARGE SCALE GENOMIC DNA]</scope>
    <source>
        <strain evidence="3">cv. BTx623</strain>
    </source>
</reference>
<proteinExistence type="predicted"/>
<sequence>MSSIGGSSSSASNKRKEKEIAVEEEKQQPRKGKEIVPVEESDGYEPDSDFELNSDSDLESDSEEDEKEEEQQQQQQQEKNKKPAWLEMLLRTKFWDPCKEHGSKNRAEQCMFCIKCFNVTCPRCTHSMPGHHLLKIRRYVYRSVVHSSDMQDLGIDVSRIQTYVINARKVLHLRPMNRSKHFRPQAGTPRCITCRTWLRSRPNLYCSLVCEGNFDISQDEFSGPEAELRYRSLQVHMAEPPSEAAVEELSDFEAEAAIPAQVVEPLPPPPAANQNTSLRRRARKQVKPERAPFF</sequence>
<dbReference type="EMBL" id="CM000760">
    <property type="protein sequence ID" value="OQU92446.1"/>
    <property type="molecule type" value="Genomic_DNA"/>
</dbReference>
<feature type="compositionally biased region" description="Basic and acidic residues" evidence="1">
    <location>
        <begin position="14"/>
        <end position="36"/>
    </location>
</feature>
<feature type="region of interest" description="Disordered" evidence="1">
    <location>
        <begin position="260"/>
        <end position="294"/>
    </location>
</feature>
<reference evidence="2 3" key="1">
    <citation type="journal article" date="2009" name="Nature">
        <title>The Sorghum bicolor genome and the diversification of grasses.</title>
        <authorList>
            <person name="Paterson A.H."/>
            <person name="Bowers J.E."/>
            <person name="Bruggmann R."/>
            <person name="Dubchak I."/>
            <person name="Grimwood J."/>
            <person name="Gundlach H."/>
            <person name="Haberer G."/>
            <person name="Hellsten U."/>
            <person name="Mitros T."/>
            <person name="Poliakov A."/>
            <person name="Schmutz J."/>
            <person name="Spannagl M."/>
            <person name="Tang H."/>
            <person name="Wang X."/>
            <person name="Wicker T."/>
            <person name="Bharti A.K."/>
            <person name="Chapman J."/>
            <person name="Feltus F.A."/>
            <person name="Gowik U."/>
            <person name="Grigoriev I.V."/>
            <person name="Lyons E."/>
            <person name="Maher C.A."/>
            <person name="Martis M."/>
            <person name="Narechania A."/>
            <person name="Otillar R.P."/>
            <person name="Penning B.W."/>
            <person name="Salamov A.A."/>
            <person name="Wang Y."/>
            <person name="Zhang L."/>
            <person name="Carpita N.C."/>
            <person name="Freeling M."/>
            <person name="Gingle A.R."/>
            <person name="Hash C.T."/>
            <person name="Keller B."/>
            <person name="Klein P."/>
            <person name="Kresovich S."/>
            <person name="McCann M.C."/>
            <person name="Ming R."/>
            <person name="Peterson D.G."/>
            <person name="Mehboob-ur-Rahman"/>
            <person name="Ware D."/>
            <person name="Westhoff P."/>
            <person name="Mayer K.F."/>
            <person name="Messing J."/>
            <person name="Rokhsar D.S."/>
        </authorList>
    </citation>
    <scope>NUCLEOTIDE SEQUENCE [LARGE SCALE GENOMIC DNA]</scope>
    <source>
        <strain evidence="3">cv. BTx623</strain>
    </source>
</reference>
<feature type="compositionally biased region" description="Acidic residues" evidence="1">
    <location>
        <begin position="37"/>
        <end position="71"/>
    </location>
</feature>
<keyword evidence="3" id="KW-1185">Reference proteome</keyword>
<evidence type="ECO:0000256" key="1">
    <source>
        <dbReference type="SAM" id="MobiDB-lite"/>
    </source>
</evidence>
<evidence type="ECO:0008006" key="4">
    <source>
        <dbReference type="Google" id="ProtNLM"/>
    </source>
</evidence>
<gene>
    <name evidence="2" type="ORF">SORBI_3001G345700</name>
</gene>
<dbReference type="STRING" id="4558.A0A1Z5S9E7"/>
<dbReference type="FunCoup" id="A0A1Z5S9E7">
    <property type="interactions" value="348"/>
</dbReference>
<organism evidence="2 3">
    <name type="scientific">Sorghum bicolor</name>
    <name type="common">Sorghum</name>
    <name type="synonym">Sorghum vulgare</name>
    <dbReference type="NCBI Taxonomy" id="4558"/>
    <lineage>
        <taxon>Eukaryota</taxon>
        <taxon>Viridiplantae</taxon>
        <taxon>Streptophyta</taxon>
        <taxon>Embryophyta</taxon>
        <taxon>Tracheophyta</taxon>
        <taxon>Spermatophyta</taxon>
        <taxon>Magnoliopsida</taxon>
        <taxon>Liliopsida</taxon>
        <taxon>Poales</taxon>
        <taxon>Poaceae</taxon>
        <taxon>PACMAD clade</taxon>
        <taxon>Panicoideae</taxon>
        <taxon>Andropogonodae</taxon>
        <taxon>Andropogoneae</taxon>
        <taxon>Sorghinae</taxon>
        <taxon>Sorghum</taxon>
    </lineage>
</organism>
<dbReference type="PANTHER" id="PTHR31065">
    <property type="entry name" value="PLATZ TRANSCRIPTION FACTOR FAMILY PROTEIN"/>
    <property type="match status" value="1"/>
</dbReference>
<dbReference type="InterPro" id="IPR006734">
    <property type="entry name" value="PLATZ"/>
</dbReference>
<protein>
    <recommendedName>
        <fullName evidence="4">B box-type domain-containing protein</fullName>
    </recommendedName>
</protein>